<proteinExistence type="predicted"/>
<keyword evidence="2" id="KW-1185">Reference proteome</keyword>
<sequence length="216" mass="24317">RPCFHDEYLQTFNRANVHLIDTQGRGIDAITEKGIVANGEEVELDCIIYATGFELATDWSHRSNMEIYGRDGLTVTQKWKEGASTMHGWTTRGFPNCFFVSIVQAALTPNFIHVTAEQARHIAYVVKTCKERDIGTVEPTDEAEEKWVQTILEMGKLRAAFLKECTPGYYNNEGTPSQTAGRNASYGGGSPQFLKILEDWRAKDDFEGLDVRKSSR</sequence>
<accession>A0ACC3DEI1</accession>
<name>A0ACC3DEI1_9PEZI</name>
<organism evidence="1 2">
    <name type="scientific">Coniosporium uncinatum</name>
    <dbReference type="NCBI Taxonomy" id="93489"/>
    <lineage>
        <taxon>Eukaryota</taxon>
        <taxon>Fungi</taxon>
        <taxon>Dikarya</taxon>
        <taxon>Ascomycota</taxon>
        <taxon>Pezizomycotina</taxon>
        <taxon>Dothideomycetes</taxon>
        <taxon>Dothideomycetes incertae sedis</taxon>
        <taxon>Coniosporium</taxon>
    </lineage>
</organism>
<protein>
    <submittedName>
        <fullName evidence="1">Uncharacterized protein</fullName>
    </submittedName>
</protein>
<feature type="non-terminal residue" evidence="1">
    <location>
        <position position="1"/>
    </location>
</feature>
<dbReference type="Proteomes" id="UP001186974">
    <property type="component" value="Unassembled WGS sequence"/>
</dbReference>
<dbReference type="EMBL" id="JAWDJW010005783">
    <property type="protein sequence ID" value="KAK3066605.1"/>
    <property type="molecule type" value="Genomic_DNA"/>
</dbReference>
<reference evidence="1" key="1">
    <citation type="submission" date="2024-09" db="EMBL/GenBank/DDBJ databases">
        <title>Black Yeasts Isolated from many extreme environments.</title>
        <authorList>
            <person name="Coleine C."/>
            <person name="Stajich J.E."/>
            <person name="Selbmann L."/>
        </authorList>
    </citation>
    <scope>NUCLEOTIDE SEQUENCE</scope>
    <source>
        <strain evidence="1">CCFEE 5737</strain>
    </source>
</reference>
<gene>
    <name evidence="1" type="ORF">LTS18_001609</name>
</gene>
<comment type="caution">
    <text evidence="1">The sequence shown here is derived from an EMBL/GenBank/DDBJ whole genome shotgun (WGS) entry which is preliminary data.</text>
</comment>
<evidence type="ECO:0000313" key="1">
    <source>
        <dbReference type="EMBL" id="KAK3066605.1"/>
    </source>
</evidence>
<evidence type="ECO:0000313" key="2">
    <source>
        <dbReference type="Proteomes" id="UP001186974"/>
    </source>
</evidence>